<dbReference type="Proteomes" id="UP000650467">
    <property type="component" value="Unassembled WGS sequence"/>
</dbReference>
<keyword evidence="3" id="KW-1015">Disulfide bond</keyword>
<keyword evidence="2" id="KW-0677">Repeat</keyword>
<evidence type="ECO:0000313" key="8">
    <source>
        <dbReference type="Proteomes" id="UP000650467"/>
    </source>
</evidence>
<feature type="region of interest" description="Disordered" evidence="4">
    <location>
        <begin position="577"/>
        <end position="596"/>
    </location>
</feature>
<keyword evidence="1 6" id="KW-0732">Signal</keyword>
<dbReference type="PANTHER" id="PTHR24216">
    <property type="entry name" value="PAXILLIN-RELATED"/>
    <property type="match status" value="1"/>
</dbReference>
<proteinExistence type="predicted"/>
<organism evidence="7 8">
    <name type="scientific">Chlamydomonas incerta</name>
    <dbReference type="NCBI Taxonomy" id="51695"/>
    <lineage>
        <taxon>Eukaryota</taxon>
        <taxon>Viridiplantae</taxon>
        <taxon>Chlorophyta</taxon>
        <taxon>core chlorophytes</taxon>
        <taxon>Chlorophyceae</taxon>
        <taxon>CS clade</taxon>
        <taxon>Chlamydomonadales</taxon>
        <taxon>Chlamydomonadaceae</taxon>
        <taxon>Chlamydomonas</taxon>
    </lineage>
</organism>
<evidence type="ECO:0000256" key="5">
    <source>
        <dbReference type="SAM" id="Phobius"/>
    </source>
</evidence>
<comment type="caution">
    <text evidence="7">The sequence shown here is derived from an EMBL/GenBank/DDBJ whole genome shotgun (WGS) entry which is preliminary data.</text>
</comment>
<keyword evidence="5" id="KW-1133">Transmembrane helix</keyword>
<feature type="chain" id="PRO_5032583579" evidence="6">
    <location>
        <begin position="16"/>
        <end position="1585"/>
    </location>
</feature>
<feature type="compositionally biased region" description="Pro residues" evidence="4">
    <location>
        <begin position="42"/>
        <end position="80"/>
    </location>
</feature>
<feature type="signal peptide" evidence="6">
    <location>
        <begin position="1"/>
        <end position="15"/>
    </location>
</feature>
<feature type="compositionally biased region" description="Low complexity" evidence="4">
    <location>
        <begin position="631"/>
        <end position="641"/>
    </location>
</feature>
<keyword evidence="5" id="KW-0812">Transmembrane</keyword>
<dbReference type="PANTHER" id="PTHR24216:SF65">
    <property type="entry name" value="PAXILLIN-LIKE PROTEIN 1"/>
    <property type="match status" value="1"/>
</dbReference>
<keyword evidence="5" id="KW-0472">Membrane</keyword>
<evidence type="ECO:0000256" key="4">
    <source>
        <dbReference type="SAM" id="MobiDB-lite"/>
    </source>
</evidence>
<reference evidence="7" key="1">
    <citation type="journal article" date="2020" name="bioRxiv">
        <title>Comparative genomics of Chlamydomonas.</title>
        <authorList>
            <person name="Craig R.J."/>
            <person name="Hasan A.R."/>
            <person name="Ness R.W."/>
            <person name="Keightley P.D."/>
        </authorList>
    </citation>
    <scope>NUCLEOTIDE SEQUENCE</scope>
    <source>
        <strain evidence="7">SAG 7.73</strain>
    </source>
</reference>
<evidence type="ECO:0000256" key="1">
    <source>
        <dbReference type="ARBA" id="ARBA00022729"/>
    </source>
</evidence>
<feature type="region of interest" description="Disordered" evidence="4">
    <location>
        <begin position="607"/>
        <end position="702"/>
    </location>
</feature>
<name>A0A835TIG2_CHLIN</name>
<feature type="region of interest" description="Disordered" evidence="4">
    <location>
        <begin position="25"/>
        <end position="90"/>
    </location>
</feature>
<feature type="transmembrane region" description="Helical" evidence="5">
    <location>
        <begin position="1506"/>
        <end position="1528"/>
    </location>
</feature>
<evidence type="ECO:0000313" key="7">
    <source>
        <dbReference type="EMBL" id="KAG2440989.1"/>
    </source>
</evidence>
<keyword evidence="8" id="KW-1185">Reference proteome</keyword>
<dbReference type="OrthoDB" id="551414at2759"/>
<dbReference type="NCBIfam" id="TIGR02232">
    <property type="entry name" value="myxo_disulf_rpt"/>
    <property type="match status" value="1"/>
</dbReference>
<evidence type="ECO:0000256" key="2">
    <source>
        <dbReference type="ARBA" id="ARBA00022737"/>
    </source>
</evidence>
<feature type="compositionally biased region" description="Pro residues" evidence="4">
    <location>
        <begin position="647"/>
        <end position="700"/>
    </location>
</feature>
<accession>A0A835TIG2</accession>
<sequence length="1585" mass="166679">MLAMAVLALAVSVHAARVSMEFPTNDATETSSFRRRLSQTSPKPPSPRPPSPRPPSPRPPSPPPPAPPPPRPPPNPPAPPSKFRMEKGKGGFTFFSSDDADDNVHCQGTRCGALYANVINMAIAFAPADAEGILAVGTFTAGSHARNSIEGWVSLADYPVSKIVYADTAAKVTSANLTAFKMLYIPSNDLNTPGGISATLNRALISIKANIINFVNKRGGSMVVLTQAGFGKESYGFLPVPLNFTALDFQDVDVMDDMAQISPVTNSDNVDHVYWHGYWTGPIDWNGLRVLANQARLCPEPYGPKQNCRATVLCNQNTILTAENCYDGIDNDGDGFVDKADEDCWRCGDGVQDPDEQCDDGNVLDGDGCSSTCQLQDLPPPSIAPSPPPPPPTNGRDVDYCYAGGLASCPPCLGKCSTADNFGADGTICKVPQYLKGSYPDSDVCRNNLGVLALQTLPVTNQDASGNTVTVGKATLFRTPSGKLFATVMMTCPYLLWSPSTDSAGVDTNNFVLLSYVLNGQSGTAVSSLTRKASSSWATFACYTFEFNVDSLQPGGLGCAAIDIDARVTVRSVFARDSSSSSTCNMDAEKVSTTPTVSTKTAFVAVAPAPPQPAPQPAAAQPSAPAPPAAAEPGAAQPVAPGRSPRPLLPPPPPPPPPSPDPPPPPSPDPPSPPPSPLPPAPPPSPPPPSPRPPAPPPTPNCDCSKLVRAPAGGCGANQAMVSFKAGDRYDTTISSVDVCVPTFGFDPVTKIYKLAFCWNVDCESMKDLQGKPIRAYINNLDTTPGTGADGLAGSNVVLTALAPECAKSTNIITLKDTGATYKFGTTELLVTVPAPIATLDVDVAINNTAQCNDHWVVTAMVSVSAPLGTTPPIPPASCPCWMRTTNGTCPGIKVPILLETIDDLGNNRGQSVMQCIDPANFDIYTGRMAYSYCWRYDCLPPVFATSRFKATCSHLERWNIAKMNGKFKLNMQHSEGIYMTVTGHPKDPTIAPVVWTIANDQEWIELPPGGVGNMTFEYVIPPGQDDLSAAVVMDTSPRPPPPPVPPGPPGSSCSCPMIPEETVGGTADTCNSTYATMTVRLENDSSVTYKQCVSWPNYDLIMQEMAWSHCWRYDPCLPKAFYGQAYRVSINEVSKHNIALIPPAGYELLHFVAPFGMSIETTFKYLNGDVAVYNSTQGSLVIQGRKNVITVPSQIANITIEFKIPAVWGIDGMAAAVVLRHIDGTDFPFPPSPPSPPPAPPSPPPLPASAPRVLITTDFLVLANVPISALTKSDNVALTGYYVTIPFKFYDYLDMPDCSDSNRDAFKAKVATAFNVSDPSTITVSCRFNVPVSDQPILRRMMRAVSRLVQSVATGTTPDDVAVETSVTIKLPVDFPSVVATGCTKTEGLLASDVSCDTGSVTTKPSVTVTMSKSVAAGGTDPCSSAVSESANLLGTLARNAGASVSSTTLRSTGCKSLRVEGSTTTDPNAPGAAPVPGAGPGTPGGAPAPSPSDAPSSGGLSSGAIAGIVIGSVAGAVLIGFVGIAVRNKMNQRGPVTMVGRDGTTRTTTPRGWGRGRWMTYSMQEKAEQARSGSAPVAGVSHY</sequence>
<gene>
    <name evidence="7" type="ORF">HXX76_003842</name>
</gene>
<evidence type="ECO:0000256" key="6">
    <source>
        <dbReference type="SAM" id="SignalP"/>
    </source>
</evidence>
<feature type="region of interest" description="Disordered" evidence="4">
    <location>
        <begin position="1453"/>
        <end position="1501"/>
    </location>
</feature>
<dbReference type="EMBL" id="JAEHOC010000006">
    <property type="protein sequence ID" value="KAG2440989.1"/>
    <property type="molecule type" value="Genomic_DNA"/>
</dbReference>
<dbReference type="InterPro" id="IPR011936">
    <property type="entry name" value="Myxo_disulph_rpt"/>
</dbReference>
<protein>
    <submittedName>
        <fullName evidence="7">Uncharacterized protein</fullName>
    </submittedName>
</protein>
<evidence type="ECO:0000256" key="3">
    <source>
        <dbReference type="ARBA" id="ARBA00023157"/>
    </source>
</evidence>